<dbReference type="AlphaFoldDB" id="A0A6P4J0T3"/>
<proteinExistence type="predicted"/>
<dbReference type="RefSeq" id="XP_017034957.1">
    <property type="nucleotide sequence ID" value="XM_017179468.3"/>
</dbReference>
<protein>
    <recommendedName>
        <fullName evidence="3">CG15717-PA</fullName>
    </recommendedName>
</protein>
<accession>A0A6P4J0T3</accession>
<evidence type="ECO:0000313" key="1">
    <source>
        <dbReference type="Proteomes" id="UP001652661"/>
    </source>
</evidence>
<evidence type="ECO:0000313" key="2">
    <source>
        <dbReference type="RefSeq" id="XP_017034957.1"/>
    </source>
</evidence>
<keyword evidence="1" id="KW-1185">Reference proteome</keyword>
<dbReference type="SUPFAM" id="SSF53720">
    <property type="entry name" value="ALDH-like"/>
    <property type="match status" value="1"/>
</dbReference>
<evidence type="ECO:0008006" key="3">
    <source>
        <dbReference type="Google" id="ProtNLM"/>
    </source>
</evidence>
<dbReference type="GO" id="GO:0016491">
    <property type="term" value="F:oxidoreductase activity"/>
    <property type="evidence" value="ECO:0007669"/>
    <property type="project" value="InterPro"/>
</dbReference>
<dbReference type="PANTHER" id="PTHR21644:SF0">
    <property type="entry name" value="AT02555P-RELATED"/>
    <property type="match status" value="1"/>
</dbReference>
<dbReference type="InterPro" id="IPR016161">
    <property type="entry name" value="Ald_DH/histidinol_DH"/>
</dbReference>
<dbReference type="OMA" id="WNEKLAC"/>
<dbReference type="Pfam" id="PF07368">
    <property type="entry name" value="DUF1487"/>
    <property type="match status" value="1"/>
</dbReference>
<name>A0A6P4J0T3_DROKI</name>
<dbReference type="OrthoDB" id="310895at2759"/>
<dbReference type="InterPro" id="IPR009961">
    <property type="entry name" value="DUF1487"/>
</dbReference>
<organism evidence="1 2">
    <name type="scientific">Drosophila kikkawai</name>
    <name type="common">Fruit fly</name>
    <dbReference type="NCBI Taxonomy" id="30033"/>
    <lineage>
        <taxon>Eukaryota</taxon>
        <taxon>Metazoa</taxon>
        <taxon>Ecdysozoa</taxon>
        <taxon>Arthropoda</taxon>
        <taxon>Hexapoda</taxon>
        <taxon>Insecta</taxon>
        <taxon>Pterygota</taxon>
        <taxon>Neoptera</taxon>
        <taxon>Endopterygota</taxon>
        <taxon>Diptera</taxon>
        <taxon>Brachycera</taxon>
        <taxon>Muscomorpha</taxon>
        <taxon>Ephydroidea</taxon>
        <taxon>Drosophilidae</taxon>
        <taxon>Drosophila</taxon>
        <taxon>Sophophora</taxon>
    </lineage>
</organism>
<dbReference type="Proteomes" id="UP001652661">
    <property type="component" value="Chromosome X"/>
</dbReference>
<sequence>MASNNKTASVKITSNMVNELQLEDSKEKHVKTSIPSDGKWLSPQLMIVFADGDLHSARQQLLQSLQNPFAGESVATLLLQESVADQFVGLVAEDLRPLANDVAKHPSYVKTLAKIDQLKAKVVRGKNLKAGEESPLLVYDCVHSYLGDGTTTITGVVTLHIFRTAKEAGELAKRDPLPYGQVSLWNEKLASAYELIPRLPGNVVALNCFNPDLSPIKASFDADRNDVALVKNYHYESLALGNGQRRIIVFPVGTIFAN</sequence>
<dbReference type="PANTHER" id="PTHR21644">
    <property type="entry name" value="AT02555P-RELATED"/>
    <property type="match status" value="1"/>
</dbReference>
<reference evidence="2" key="1">
    <citation type="submission" date="2025-08" db="UniProtKB">
        <authorList>
            <consortium name="RefSeq"/>
        </authorList>
    </citation>
    <scope>IDENTIFICATION</scope>
    <source>
        <strain evidence="2">14028-0561.14</strain>
        <tissue evidence="2">Whole fly</tissue>
    </source>
</reference>
<gene>
    <name evidence="2" type="primary">LOC108083599</name>
</gene>
<dbReference type="GeneID" id="108083599"/>